<proteinExistence type="predicted"/>
<dbReference type="Proteomes" id="UP000789901">
    <property type="component" value="Unassembled WGS sequence"/>
</dbReference>
<keyword evidence="2" id="KW-1185">Reference proteome</keyword>
<evidence type="ECO:0000313" key="1">
    <source>
        <dbReference type="EMBL" id="CAG8814413.1"/>
    </source>
</evidence>
<feature type="non-terminal residue" evidence="1">
    <location>
        <position position="270"/>
    </location>
</feature>
<dbReference type="EMBL" id="CAJVQB010029669">
    <property type="protein sequence ID" value="CAG8814413.1"/>
    <property type="molecule type" value="Genomic_DNA"/>
</dbReference>
<name>A0ABN7W3N8_GIGMA</name>
<gene>
    <name evidence="1" type="ORF">GMARGA_LOCUS26041</name>
</gene>
<evidence type="ECO:0000313" key="2">
    <source>
        <dbReference type="Proteomes" id="UP000789901"/>
    </source>
</evidence>
<organism evidence="1 2">
    <name type="scientific">Gigaspora margarita</name>
    <dbReference type="NCBI Taxonomy" id="4874"/>
    <lineage>
        <taxon>Eukaryota</taxon>
        <taxon>Fungi</taxon>
        <taxon>Fungi incertae sedis</taxon>
        <taxon>Mucoromycota</taxon>
        <taxon>Glomeromycotina</taxon>
        <taxon>Glomeromycetes</taxon>
        <taxon>Diversisporales</taxon>
        <taxon>Gigasporaceae</taxon>
        <taxon>Gigaspora</taxon>
    </lineage>
</organism>
<reference evidence="1 2" key="1">
    <citation type="submission" date="2021-06" db="EMBL/GenBank/DDBJ databases">
        <authorList>
            <person name="Kallberg Y."/>
            <person name="Tangrot J."/>
            <person name="Rosling A."/>
        </authorList>
    </citation>
    <scope>NUCLEOTIDE SEQUENCE [LARGE SCALE GENOMIC DNA]</scope>
    <source>
        <strain evidence="1 2">120-4 pot B 10/14</strain>
    </source>
</reference>
<comment type="caution">
    <text evidence="1">The sequence shown here is derived from an EMBL/GenBank/DDBJ whole genome shotgun (WGS) entry which is preliminary data.</text>
</comment>
<accession>A0ABN7W3N8</accession>
<sequence length="270" mass="32081">MVEEYSNAKKEYQLLIDYQSQYFSFINTIKAISHHGFTIDALSLTNQIQCQLDINMNLMKTKKKIIDKYEQEVREFSLCLLVSHDKKHEALEKAQLDLKEKELFFVCFQDGFKQFPDGKDYLYKIAIYFTILDENMIPKQPYELKELFKLKLTPSIESNLKQIMEAIHIKFRRRPQQKKRKLENLDNIEEENPSSISSAAVEEEYIKSKNCITPKVKNWFIDSNIPIKICDKTEIVDIIKEFFKNIEPEEKEDRIITNFKADEFNFEGIF</sequence>
<protein>
    <submittedName>
        <fullName evidence="1">20241_t:CDS:1</fullName>
    </submittedName>
</protein>